<accession>A0A3B0UU70</accession>
<dbReference type="PANTHER" id="PTHR43591">
    <property type="entry name" value="METHYLTRANSFERASE"/>
    <property type="match status" value="1"/>
</dbReference>
<name>A0A3B0UU70_9ZZZZ</name>
<reference evidence="2" key="1">
    <citation type="submission" date="2018-06" db="EMBL/GenBank/DDBJ databases">
        <authorList>
            <person name="Zhirakovskaya E."/>
        </authorList>
    </citation>
    <scope>NUCLEOTIDE SEQUENCE</scope>
</reference>
<dbReference type="AlphaFoldDB" id="A0A3B0UU70"/>
<proteinExistence type="predicted"/>
<dbReference type="Pfam" id="PF13649">
    <property type="entry name" value="Methyltransf_25"/>
    <property type="match status" value="1"/>
</dbReference>
<dbReference type="SUPFAM" id="SSF53335">
    <property type="entry name" value="S-adenosyl-L-methionine-dependent methyltransferases"/>
    <property type="match status" value="1"/>
</dbReference>
<feature type="domain" description="Methyltransferase" evidence="1">
    <location>
        <begin position="44"/>
        <end position="136"/>
    </location>
</feature>
<sequence length="219" mass="24453">MINNQTIETYNKWSLSYDIDSNPLIPIEQLTTHSLLRSINCHTVLDACTGTGRYAIHLAKQGKIVTAIDASEQMLAVAKQKAAQDNLNIDFHSGEISDLSFETNSFDLVICALALSHNPDLDKPCQELVRVLRKGGNLIVTDLHPYFQNWYGSDYQLEIGDFGCQPYPLYHLEVEKYTQAIEKSGARIVTTLDVPSRWIPPEGEHVAVPGALIVWATKI</sequence>
<dbReference type="InterPro" id="IPR041698">
    <property type="entry name" value="Methyltransf_25"/>
</dbReference>
<evidence type="ECO:0000313" key="2">
    <source>
        <dbReference type="EMBL" id="VAW31663.1"/>
    </source>
</evidence>
<protein>
    <recommendedName>
        <fullName evidence="1">Methyltransferase domain-containing protein</fullName>
    </recommendedName>
</protein>
<gene>
    <name evidence="2" type="ORF">MNBD_CHLOROFLEXI01-4495</name>
</gene>
<dbReference type="InterPro" id="IPR029063">
    <property type="entry name" value="SAM-dependent_MTases_sf"/>
</dbReference>
<dbReference type="Gene3D" id="3.40.50.150">
    <property type="entry name" value="Vaccinia Virus protein VP39"/>
    <property type="match status" value="1"/>
</dbReference>
<dbReference type="EMBL" id="UOEU01000269">
    <property type="protein sequence ID" value="VAW31663.1"/>
    <property type="molecule type" value="Genomic_DNA"/>
</dbReference>
<dbReference type="CDD" id="cd02440">
    <property type="entry name" value="AdoMet_MTases"/>
    <property type="match status" value="1"/>
</dbReference>
<organism evidence="2">
    <name type="scientific">hydrothermal vent metagenome</name>
    <dbReference type="NCBI Taxonomy" id="652676"/>
    <lineage>
        <taxon>unclassified sequences</taxon>
        <taxon>metagenomes</taxon>
        <taxon>ecological metagenomes</taxon>
    </lineage>
</organism>
<evidence type="ECO:0000259" key="1">
    <source>
        <dbReference type="Pfam" id="PF13649"/>
    </source>
</evidence>